<dbReference type="Pfam" id="PF00375">
    <property type="entry name" value="SDF"/>
    <property type="match status" value="1"/>
</dbReference>
<keyword evidence="3" id="KW-0813">Transport</keyword>
<evidence type="ECO:0000313" key="8">
    <source>
        <dbReference type="EMBL" id="APS00902.1"/>
    </source>
</evidence>
<evidence type="ECO:0000256" key="1">
    <source>
        <dbReference type="ARBA" id="ARBA00004141"/>
    </source>
</evidence>
<feature type="transmembrane region" description="Helical" evidence="7">
    <location>
        <begin position="335"/>
        <end position="359"/>
    </location>
</feature>
<keyword evidence="4 7" id="KW-0812">Transmembrane</keyword>
<feature type="transmembrane region" description="Helical" evidence="7">
    <location>
        <begin position="306"/>
        <end position="328"/>
    </location>
</feature>
<comment type="subcellular location">
    <subcellularLocation>
        <location evidence="1">Membrane</location>
        <topology evidence="1">Multi-pass membrane protein</topology>
    </subcellularLocation>
</comment>
<dbReference type="PANTHER" id="PTHR42865:SF5">
    <property type="entry name" value="L-CYSTINE TRANSPORTER TCYP"/>
    <property type="match status" value="1"/>
</dbReference>
<feature type="transmembrane region" description="Helical" evidence="7">
    <location>
        <begin position="128"/>
        <end position="147"/>
    </location>
</feature>
<dbReference type="STRING" id="1882918.BCY86_05110"/>
<evidence type="ECO:0000256" key="2">
    <source>
        <dbReference type="ARBA" id="ARBA00006148"/>
    </source>
</evidence>
<feature type="transmembrane region" description="Helical" evidence="7">
    <location>
        <begin position="202"/>
        <end position="225"/>
    </location>
</feature>
<dbReference type="GO" id="GO:0015184">
    <property type="term" value="F:L-cystine transmembrane transporter activity"/>
    <property type="evidence" value="ECO:0007669"/>
    <property type="project" value="TreeGrafter"/>
</dbReference>
<evidence type="ECO:0000256" key="6">
    <source>
        <dbReference type="ARBA" id="ARBA00023136"/>
    </source>
</evidence>
<dbReference type="GO" id="GO:0015293">
    <property type="term" value="F:symporter activity"/>
    <property type="evidence" value="ECO:0007669"/>
    <property type="project" value="InterPro"/>
</dbReference>
<keyword evidence="9" id="KW-1185">Reference proteome</keyword>
<dbReference type="InterPro" id="IPR036458">
    <property type="entry name" value="Na:dicarbo_symporter_sf"/>
</dbReference>
<feature type="transmembrane region" description="Helical" evidence="7">
    <location>
        <begin position="159"/>
        <end position="182"/>
    </location>
</feature>
<evidence type="ECO:0000256" key="7">
    <source>
        <dbReference type="SAM" id="Phobius"/>
    </source>
</evidence>
<dbReference type="PANTHER" id="PTHR42865">
    <property type="entry name" value="PROTON/GLUTAMATE-ASPARTATE SYMPORTER"/>
    <property type="match status" value="1"/>
</dbReference>
<dbReference type="InterPro" id="IPR001991">
    <property type="entry name" value="Na-dicarboxylate_symporter"/>
</dbReference>
<feature type="transmembrane region" description="Helical" evidence="7">
    <location>
        <begin position="63"/>
        <end position="85"/>
    </location>
</feature>
<protein>
    <submittedName>
        <fullName evidence="8">Transporter</fullName>
    </submittedName>
</protein>
<dbReference type="Gene3D" id="1.10.3860.10">
    <property type="entry name" value="Sodium:dicarboxylate symporter"/>
    <property type="match status" value="1"/>
</dbReference>
<accession>A0A1L6MZE8</accession>
<evidence type="ECO:0000256" key="3">
    <source>
        <dbReference type="ARBA" id="ARBA00022448"/>
    </source>
</evidence>
<dbReference type="EMBL" id="CP016908">
    <property type="protein sequence ID" value="APS00902.1"/>
    <property type="molecule type" value="Genomic_DNA"/>
</dbReference>
<dbReference type="Proteomes" id="UP000185544">
    <property type="component" value="Chromosome"/>
</dbReference>
<organism evidence="8 9">
    <name type="scientific">Pajaroellobacter abortibovis</name>
    <dbReference type="NCBI Taxonomy" id="1882918"/>
    <lineage>
        <taxon>Bacteria</taxon>
        <taxon>Pseudomonadati</taxon>
        <taxon>Myxococcota</taxon>
        <taxon>Polyangia</taxon>
        <taxon>Polyangiales</taxon>
        <taxon>Polyangiaceae</taxon>
    </lineage>
</organism>
<sequence>MILFGIISGLSPVTFLHTFASFLSEVFIKLFRCLSTPILALSMIVTLSIPHEEPYFKSIGRRTLFYTVTTTVMAAVVSCCFYRLIQPPNIHETVQLLPAQLQAAESIRYWQYVSDLIPSNIFTPFLEHQVMGVLLVGICIAIAIRSIPDREVREVMRHFFKGLHGLFLVMTGWVVTVLPLGLYGFVTTTLVQIKGEINIGSIGAYLAVILLANLTQGLVILPLWLKMHRMQPFAMMRDMMPALSIAFFSKSSMGTLPITIDTAEAKLCMHPQVTRLVLPLCTTINMNGCAAFIFTTVIYLMQNQGIPITFSTMATWIVVATVAAIGNAGVPMGCFFLGASLLSSMNIPIHLLGIILPFYNLIDMVETTLNVWSDLCVASVIHREYVLSKDQLFRFTSSEIKS</sequence>
<dbReference type="PRINTS" id="PR00173">
    <property type="entry name" value="EDTRNSPORT"/>
</dbReference>
<keyword evidence="5 7" id="KW-1133">Transmembrane helix</keyword>
<dbReference type="SUPFAM" id="SSF118215">
    <property type="entry name" value="Proton glutamate symport protein"/>
    <property type="match status" value="1"/>
</dbReference>
<dbReference type="GO" id="GO:0005886">
    <property type="term" value="C:plasma membrane"/>
    <property type="evidence" value="ECO:0007669"/>
    <property type="project" value="TreeGrafter"/>
</dbReference>
<feature type="transmembrane region" description="Helical" evidence="7">
    <location>
        <begin position="26"/>
        <end position="51"/>
    </location>
</feature>
<name>A0A1L6MZE8_9BACT</name>
<dbReference type="KEGG" id="pabo:BCY86_05110"/>
<reference evidence="8 9" key="1">
    <citation type="submission" date="2016-08" db="EMBL/GenBank/DDBJ databases">
        <title>Identification and validation of antigenic proteins from Pajaroellobacter abortibovis using de-novo genome sequence assembly and reverse vaccinology.</title>
        <authorList>
            <person name="Welly B.T."/>
            <person name="Miller M.R."/>
            <person name="Stott J.L."/>
            <person name="Blanchard M.T."/>
            <person name="Islas-Trejo A.D."/>
            <person name="O'Rourke S.M."/>
            <person name="Young A.E."/>
            <person name="Medrano J.F."/>
            <person name="Van Eenennaam A.L."/>
        </authorList>
    </citation>
    <scope>NUCLEOTIDE SEQUENCE [LARGE SCALE GENOMIC DNA]</scope>
    <source>
        <strain evidence="8 9">BTF92-0548A/99-0131</strain>
    </source>
</reference>
<evidence type="ECO:0000256" key="4">
    <source>
        <dbReference type="ARBA" id="ARBA00022692"/>
    </source>
</evidence>
<dbReference type="AlphaFoldDB" id="A0A1L6MZE8"/>
<feature type="transmembrane region" description="Helical" evidence="7">
    <location>
        <begin position="276"/>
        <end position="300"/>
    </location>
</feature>
<proteinExistence type="inferred from homology"/>
<gene>
    <name evidence="8" type="ORF">BCY86_05110</name>
</gene>
<keyword evidence="6 7" id="KW-0472">Membrane</keyword>
<evidence type="ECO:0000313" key="9">
    <source>
        <dbReference type="Proteomes" id="UP000185544"/>
    </source>
</evidence>
<comment type="similarity">
    <text evidence="2">Belongs to the dicarboxylate/amino acid:cation symporter (DAACS) (TC 2.A.23) family.</text>
</comment>
<evidence type="ECO:0000256" key="5">
    <source>
        <dbReference type="ARBA" id="ARBA00022989"/>
    </source>
</evidence>